<keyword evidence="1" id="KW-0472">Membrane</keyword>
<gene>
    <name evidence="2" type="ORF">TrST_g720</name>
</gene>
<keyword evidence="1" id="KW-1133">Transmembrane helix</keyword>
<keyword evidence="3" id="KW-1185">Reference proteome</keyword>
<comment type="caution">
    <text evidence="2">The sequence shown here is derived from an EMBL/GenBank/DDBJ whole genome shotgun (WGS) entry which is preliminary data.</text>
</comment>
<feature type="transmembrane region" description="Helical" evidence="1">
    <location>
        <begin position="236"/>
        <end position="260"/>
    </location>
</feature>
<feature type="transmembrane region" description="Helical" evidence="1">
    <location>
        <begin position="193"/>
        <end position="216"/>
    </location>
</feature>
<feature type="transmembrane region" description="Helical" evidence="1">
    <location>
        <begin position="37"/>
        <end position="55"/>
    </location>
</feature>
<proteinExistence type="predicted"/>
<evidence type="ECO:0000313" key="3">
    <source>
        <dbReference type="Proteomes" id="UP001165085"/>
    </source>
</evidence>
<reference evidence="3" key="1">
    <citation type="journal article" date="2023" name="Commun. Biol.">
        <title>Genome analysis of Parmales, the sister group of diatoms, reveals the evolutionary specialization of diatoms from phago-mixotrophs to photoautotrophs.</title>
        <authorList>
            <person name="Ban H."/>
            <person name="Sato S."/>
            <person name="Yoshikawa S."/>
            <person name="Yamada K."/>
            <person name="Nakamura Y."/>
            <person name="Ichinomiya M."/>
            <person name="Sato N."/>
            <person name="Blanc-Mathieu R."/>
            <person name="Endo H."/>
            <person name="Kuwata A."/>
            <person name="Ogata H."/>
        </authorList>
    </citation>
    <scope>NUCLEOTIDE SEQUENCE [LARGE SCALE GENOMIC DNA]</scope>
    <source>
        <strain evidence="3">NIES 3701</strain>
    </source>
</reference>
<organism evidence="2 3">
    <name type="scientific">Triparma strigata</name>
    <dbReference type="NCBI Taxonomy" id="1606541"/>
    <lineage>
        <taxon>Eukaryota</taxon>
        <taxon>Sar</taxon>
        <taxon>Stramenopiles</taxon>
        <taxon>Ochrophyta</taxon>
        <taxon>Bolidophyceae</taxon>
        <taxon>Parmales</taxon>
        <taxon>Triparmaceae</taxon>
        <taxon>Triparma</taxon>
    </lineage>
</organism>
<protein>
    <submittedName>
        <fullName evidence="2">Uncharacterized protein</fullName>
    </submittedName>
</protein>
<evidence type="ECO:0000256" key="1">
    <source>
        <dbReference type="SAM" id="Phobius"/>
    </source>
</evidence>
<dbReference type="OrthoDB" id="202063at2759"/>
<evidence type="ECO:0000313" key="2">
    <source>
        <dbReference type="EMBL" id="GMH84321.1"/>
    </source>
</evidence>
<dbReference type="Proteomes" id="UP001165085">
    <property type="component" value="Unassembled WGS sequence"/>
</dbReference>
<dbReference type="EMBL" id="BRXY01000292">
    <property type="protein sequence ID" value="GMH84321.1"/>
    <property type="molecule type" value="Genomic_DNA"/>
</dbReference>
<name>A0A9W7B4Z9_9STRA</name>
<dbReference type="AlphaFoldDB" id="A0A9W7B4Z9"/>
<sequence>MSRSNQISRLNLPSYPEAGSMVAKGALTFVKSRPKFTAIYLIGLLSALAFSGYTLTPSKIHEYDTIISSIDTSLEYEATQQYNKDYQIYYSSKGWFSCDSYCQRNKSRMERSLSNLNLVKSESNSRVSDAKAVAGIYSEIGVSEVRDSFWSYFNRGTKFAKRQTMYDALFTGFRSVGRNESTGEYLMKMVLQLLMNFSIGLIMCLFIFVLGLYSIISSYQPTLFEAITFFFLASSAGFAVVSTVLGGMFGGVAVAGFTVVKIAEAQIENGPNNGQRRHLRQD</sequence>
<keyword evidence="1" id="KW-0812">Transmembrane</keyword>
<accession>A0A9W7B4Z9</accession>